<dbReference type="Proteomes" id="UP000318616">
    <property type="component" value="Unassembled WGS sequence"/>
</dbReference>
<comment type="caution">
    <text evidence="1">The sequence shown here is derived from an EMBL/GenBank/DDBJ whole genome shotgun (WGS) entry which is preliminary data.</text>
</comment>
<dbReference type="AlphaFoldDB" id="A0A552LL75"/>
<evidence type="ECO:0000313" key="1">
    <source>
        <dbReference type="EMBL" id="TRV20945.1"/>
    </source>
</evidence>
<protein>
    <submittedName>
        <fullName evidence="1">Uncharacterized protein</fullName>
    </submittedName>
</protein>
<evidence type="ECO:0000313" key="2">
    <source>
        <dbReference type="Proteomes" id="UP000318616"/>
    </source>
</evidence>
<name>A0A552LL75_9CHRO</name>
<dbReference type="EMBL" id="SFAP01000195">
    <property type="protein sequence ID" value="TRV20945.1"/>
    <property type="molecule type" value="Genomic_DNA"/>
</dbReference>
<sequence length="92" mass="10684">MKEINPKDFTQREWEEDPMFPPGFFYPQKNKIPHLHLTSILDEGKPVMAYLSYKTASGTNVIFQNSKWNQEIVDAIAESQIKAEAEFAKEYS</sequence>
<accession>A0A552LL75</accession>
<organism evidence="1 2">
    <name type="scientific">Microcystis wesenbergii Mw_MB_S_20031200_S109D</name>
    <dbReference type="NCBI Taxonomy" id="2486241"/>
    <lineage>
        <taxon>Bacteria</taxon>
        <taxon>Bacillati</taxon>
        <taxon>Cyanobacteriota</taxon>
        <taxon>Cyanophyceae</taxon>
        <taxon>Oscillatoriophycideae</taxon>
        <taxon>Chroococcales</taxon>
        <taxon>Microcystaceae</taxon>
        <taxon>Microcystis</taxon>
    </lineage>
</organism>
<proteinExistence type="predicted"/>
<reference evidence="1 2" key="1">
    <citation type="submission" date="2019-01" db="EMBL/GenBank/DDBJ databases">
        <title>Coherence of Microcystis species and biogeography revealed through population genomics.</title>
        <authorList>
            <person name="Perez-Carrascal O.M."/>
            <person name="Terrat Y."/>
            <person name="Giani A."/>
            <person name="Fortin N."/>
            <person name="Tromas N."/>
            <person name="Shapiro B.J."/>
        </authorList>
    </citation>
    <scope>NUCLEOTIDE SEQUENCE [LARGE SCALE GENOMIC DNA]</scope>
    <source>
        <strain evidence="1">Mw_MB_S_20031200_S109D</strain>
    </source>
</reference>
<gene>
    <name evidence="1" type="ORF">EWV88_16005</name>
</gene>